<dbReference type="SMART" id="SM00448">
    <property type="entry name" value="REC"/>
    <property type="match status" value="1"/>
</dbReference>
<organism evidence="3 4">
    <name type="scientific">Candidatus Viridilinea mediisalina</name>
    <dbReference type="NCBI Taxonomy" id="2024553"/>
    <lineage>
        <taxon>Bacteria</taxon>
        <taxon>Bacillati</taxon>
        <taxon>Chloroflexota</taxon>
        <taxon>Chloroflexia</taxon>
        <taxon>Chloroflexales</taxon>
        <taxon>Chloroflexineae</taxon>
        <taxon>Oscillochloridaceae</taxon>
        <taxon>Candidatus Viridilinea</taxon>
    </lineage>
</organism>
<dbReference type="PANTHER" id="PTHR44520:SF1">
    <property type="entry name" value="TWO-COMPONENT SYSTEM REGULATORY PROTEIN"/>
    <property type="match status" value="1"/>
</dbReference>
<reference evidence="4" key="1">
    <citation type="submission" date="2017-08" db="EMBL/GenBank/DDBJ databases">
        <authorList>
            <person name="Grouzdev D.S."/>
            <person name="Gaisin V.A."/>
            <person name="Rysina M.S."/>
            <person name="Gorlenko V.M."/>
        </authorList>
    </citation>
    <scope>NUCLEOTIDE SEQUENCE [LARGE SCALE GENOMIC DNA]</scope>
    <source>
        <strain evidence="4">Kir15-3F</strain>
    </source>
</reference>
<dbReference type="SUPFAM" id="SSF52172">
    <property type="entry name" value="CheY-like"/>
    <property type="match status" value="1"/>
</dbReference>
<dbReference type="RefSeq" id="WP_097645865.1">
    <property type="nucleotide sequence ID" value="NZ_NQWI01000164.1"/>
</dbReference>
<feature type="modified residue" description="4-aspartylphosphate" evidence="1">
    <location>
        <position position="69"/>
    </location>
</feature>
<name>A0A2A6RDU8_9CHLR</name>
<dbReference type="Proteomes" id="UP000220527">
    <property type="component" value="Unassembled WGS sequence"/>
</dbReference>
<evidence type="ECO:0000313" key="3">
    <source>
        <dbReference type="EMBL" id="PDW00833.1"/>
    </source>
</evidence>
<comment type="caution">
    <text evidence="3">The sequence shown here is derived from an EMBL/GenBank/DDBJ whole genome shotgun (WGS) entry which is preliminary data.</text>
</comment>
<dbReference type="InterPro" id="IPR052893">
    <property type="entry name" value="TCS_response_regulator"/>
</dbReference>
<dbReference type="Gene3D" id="3.40.50.2300">
    <property type="match status" value="1"/>
</dbReference>
<keyword evidence="1" id="KW-0597">Phosphoprotein</keyword>
<feature type="domain" description="Response regulatory" evidence="2">
    <location>
        <begin position="8"/>
        <end position="136"/>
    </location>
</feature>
<gene>
    <name evidence="3" type="ORF">CJ255_20075</name>
</gene>
<dbReference type="PROSITE" id="PS50110">
    <property type="entry name" value="RESPONSE_REGULATORY"/>
    <property type="match status" value="1"/>
</dbReference>
<keyword evidence="4" id="KW-1185">Reference proteome</keyword>
<sequence length="148" mass="16909">MNEPQRVEILLVEDNPNDIRLTLHAFKRQNIINQIHVVRDGAEALDFLFGTGDYAGRQLEHGPRVILLDLKLPLVDGLEVLRRIKHDPRTRSIPVVVLTSSAEERDVVSSYELGVNSYIVKPVDFEQFTEVARSLGMYWLLLNYSPQS</sequence>
<protein>
    <submittedName>
        <fullName evidence="3">Two-component system response regulator</fullName>
    </submittedName>
</protein>
<accession>A0A2A6RDU8</accession>
<dbReference type="AlphaFoldDB" id="A0A2A6RDU8"/>
<proteinExistence type="predicted"/>
<dbReference type="InterPro" id="IPR001789">
    <property type="entry name" value="Sig_transdc_resp-reg_receiver"/>
</dbReference>
<dbReference type="GO" id="GO:0000160">
    <property type="term" value="P:phosphorelay signal transduction system"/>
    <property type="evidence" value="ECO:0007669"/>
    <property type="project" value="InterPro"/>
</dbReference>
<dbReference type="PANTHER" id="PTHR44520">
    <property type="entry name" value="RESPONSE REGULATOR RCP1-RELATED"/>
    <property type="match status" value="1"/>
</dbReference>
<evidence type="ECO:0000256" key="1">
    <source>
        <dbReference type="PROSITE-ProRule" id="PRU00169"/>
    </source>
</evidence>
<evidence type="ECO:0000259" key="2">
    <source>
        <dbReference type="PROSITE" id="PS50110"/>
    </source>
</evidence>
<dbReference type="Pfam" id="PF00072">
    <property type="entry name" value="Response_reg"/>
    <property type="match status" value="1"/>
</dbReference>
<dbReference type="OrthoDB" id="9793549at2"/>
<evidence type="ECO:0000313" key="4">
    <source>
        <dbReference type="Proteomes" id="UP000220527"/>
    </source>
</evidence>
<dbReference type="EMBL" id="NQWI01000164">
    <property type="protein sequence ID" value="PDW00833.1"/>
    <property type="molecule type" value="Genomic_DNA"/>
</dbReference>
<dbReference type="InterPro" id="IPR011006">
    <property type="entry name" value="CheY-like_superfamily"/>
</dbReference>
<dbReference type="CDD" id="cd17557">
    <property type="entry name" value="REC_Rcp-like"/>
    <property type="match status" value="1"/>
</dbReference>